<reference evidence="2" key="1">
    <citation type="submission" date="2025-08" db="UniProtKB">
        <authorList>
            <consortium name="Ensembl"/>
        </authorList>
    </citation>
    <scope>IDENTIFICATION</scope>
</reference>
<dbReference type="GO" id="GO:0005576">
    <property type="term" value="C:extracellular region"/>
    <property type="evidence" value="ECO:0007669"/>
    <property type="project" value="InterPro"/>
</dbReference>
<feature type="signal peptide" evidence="1">
    <location>
        <begin position="1"/>
        <end position="19"/>
    </location>
</feature>
<keyword evidence="3" id="KW-1185">Reference proteome</keyword>
<dbReference type="GO" id="GO:0008009">
    <property type="term" value="F:chemokine activity"/>
    <property type="evidence" value="ECO:0007669"/>
    <property type="project" value="InterPro"/>
</dbReference>
<evidence type="ECO:0000313" key="2">
    <source>
        <dbReference type="Ensembl" id="ENSSRHP00000079509.1"/>
    </source>
</evidence>
<evidence type="ECO:0008006" key="4">
    <source>
        <dbReference type="Google" id="ProtNLM"/>
    </source>
</evidence>
<dbReference type="Gene3D" id="2.40.50.40">
    <property type="match status" value="1"/>
</dbReference>
<evidence type="ECO:0000313" key="3">
    <source>
        <dbReference type="Proteomes" id="UP000472270"/>
    </source>
</evidence>
<dbReference type="AlphaFoldDB" id="A0A673LME4"/>
<name>A0A673LME4_9TELE</name>
<proteinExistence type="predicted"/>
<protein>
    <recommendedName>
        <fullName evidence="4">Chemokine interleukin-8-like domain-containing protein</fullName>
    </recommendedName>
</protein>
<feature type="chain" id="PRO_5025550835" description="Chemokine interleukin-8-like domain-containing protein" evidence="1">
    <location>
        <begin position="20"/>
        <end position="96"/>
    </location>
</feature>
<dbReference type="SUPFAM" id="SSF54117">
    <property type="entry name" value="Interleukin 8-like chemokines"/>
    <property type="match status" value="1"/>
</dbReference>
<accession>A0A673LME4</accession>
<dbReference type="InterPro" id="IPR036048">
    <property type="entry name" value="Interleukin_8-like_sf"/>
</dbReference>
<dbReference type="Ensembl" id="ENSSRHT00000081662.1">
    <property type="protein sequence ID" value="ENSSRHP00000079509.1"/>
    <property type="gene ID" value="ENSSRHG00000039444.1"/>
</dbReference>
<reference evidence="2" key="2">
    <citation type="submission" date="2025-09" db="UniProtKB">
        <authorList>
            <consortium name="Ensembl"/>
        </authorList>
    </citation>
    <scope>IDENTIFICATION</scope>
</reference>
<dbReference type="GO" id="GO:0006955">
    <property type="term" value="P:immune response"/>
    <property type="evidence" value="ECO:0007669"/>
    <property type="project" value="InterPro"/>
</dbReference>
<organism evidence="2 3">
    <name type="scientific">Sinocyclocheilus rhinocerous</name>
    <dbReference type="NCBI Taxonomy" id="307959"/>
    <lineage>
        <taxon>Eukaryota</taxon>
        <taxon>Metazoa</taxon>
        <taxon>Chordata</taxon>
        <taxon>Craniata</taxon>
        <taxon>Vertebrata</taxon>
        <taxon>Euteleostomi</taxon>
        <taxon>Actinopterygii</taxon>
        <taxon>Neopterygii</taxon>
        <taxon>Teleostei</taxon>
        <taxon>Ostariophysi</taxon>
        <taxon>Cypriniformes</taxon>
        <taxon>Cyprinidae</taxon>
        <taxon>Cyprininae</taxon>
        <taxon>Sinocyclocheilus</taxon>
    </lineage>
</organism>
<keyword evidence="1" id="KW-0732">Signal</keyword>
<sequence length="96" mass="11088">MHYCILISCLVLFTFCSLAQNPDKCCFSFSNLEIPEREVESYMTNLECPRHGIMEMCVDSSELWDLRLKNLVDTRSLKDIATMYSAAPYKMQSTIC</sequence>
<evidence type="ECO:0000256" key="1">
    <source>
        <dbReference type="SAM" id="SignalP"/>
    </source>
</evidence>
<dbReference type="Proteomes" id="UP000472270">
    <property type="component" value="Unassembled WGS sequence"/>
</dbReference>